<evidence type="ECO:0000256" key="4">
    <source>
        <dbReference type="ARBA" id="ARBA00022840"/>
    </source>
</evidence>
<dbReference type="AlphaFoldDB" id="A0A849VYS3"/>
<evidence type="ECO:0000256" key="6">
    <source>
        <dbReference type="ARBA" id="ARBA00023136"/>
    </source>
</evidence>
<evidence type="ECO:0000256" key="5">
    <source>
        <dbReference type="ARBA" id="ARBA00022989"/>
    </source>
</evidence>
<dbReference type="GO" id="GO:0016887">
    <property type="term" value="F:ATP hydrolysis activity"/>
    <property type="evidence" value="ECO:0007669"/>
    <property type="project" value="InterPro"/>
</dbReference>
<gene>
    <name evidence="11" type="primary">cydD</name>
    <name evidence="11" type="ORF">HQ945_19710</name>
</gene>
<keyword evidence="2 8" id="KW-0812">Transmembrane</keyword>
<sequence length="587" mass="61908">MGPAADASLALRSEVSPADACTVGESTRKPSSSLPIDKQKPPARVKAAASLQLAPALLWLPQAWLLAMAVGQIIAGTDWRNIVWLAVGVVALGVLRSALDAAGTRVAFLSARKSLSELRQTAIASLARRSPLDMTRPASGLAASAITEQTEAILPYLARFQPARLKATYVPLAILASIVPFSWVPALVLLMAAPLIPLFMALIGWRAKAASEKQLVEMGSMNGFLLDRLRGMTTIRVFDAVDLTADRLRANAESLRSRTMAVLRVAFLSSAVLELFAALGVAMVAVYIGFHYLGQLPFGAWGGRLDLSEGLFILLLAPAFFEPLRELSSVWHDRAAGEAALAALAELSDQGIAIVGGSDGNDQNDDDNAASVSIEALGYSHAARDRDVLEDFDLEVKPGERVAILGPSGSGKSTLLALIAGLAPLENGRIVIGGTHLTSATADQLRNRMIWIGQRPHIFAGSLYQNIALGRPDVDEARTNGALALAALEHVAEAHGNLQLGDGGSGLSGGEILRLALARAAAGSGKNLILADEPTAHLDTVTAREITEGLLEIARGKTLIVATHDPILAARMDRIVRLFPQIAQEAA</sequence>
<evidence type="ECO:0000256" key="2">
    <source>
        <dbReference type="ARBA" id="ARBA00022692"/>
    </source>
</evidence>
<dbReference type="Gene3D" id="3.40.50.300">
    <property type="entry name" value="P-loop containing nucleotide triphosphate hydrolases"/>
    <property type="match status" value="1"/>
</dbReference>
<evidence type="ECO:0000256" key="1">
    <source>
        <dbReference type="ARBA" id="ARBA00004651"/>
    </source>
</evidence>
<dbReference type="InterPro" id="IPR027417">
    <property type="entry name" value="P-loop_NTPase"/>
</dbReference>
<dbReference type="GO" id="GO:0005524">
    <property type="term" value="F:ATP binding"/>
    <property type="evidence" value="ECO:0007669"/>
    <property type="project" value="UniProtKB-KW"/>
</dbReference>
<dbReference type="Pfam" id="PF00005">
    <property type="entry name" value="ABC_tran"/>
    <property type="match status" value="1"/>
</dbReference>
<dbReference type="InterPro" id="IPR011527">
    <property type="entry name" value="ABC1_TM_dom"/>
</dbReference>
<dbReference type="NCBIfam" id="TIGR02857">
    <property type="entry name" value="CydD"/>
    <property type="match status" value="1"/>
</dbReference>
<dbReference type="CDD" id="cd03228">
    <property type="entry name" value="ABCC_MRP_Like"/>
    <property type="match status" value="1"/>
</dbReference>
<dbReference type="RefSeq" id="WP_113280378.1">
    <property type="nucleotide sequence ID" value="NZ_JABUMX010000006.1"/>
</dbReference>
<dbReference type="Gene3D" id="1.20.1560.10">
    <property type="entry name" value="ABC transporter type 1, transmembrane domain"/>
    <property type="match status" value="1"/>
</dbReference>
<accession>A0A849VYS3</accession>
<dbReference type="PROSITE" id="PS50929">
    <property type="entry name" value="ABC_TM1F"/>
    <property type="match status" value="1"/>
</dbReference>
<keyword evidence="5 8" id="KW-1133">Transmembrane helix</keyword>
<keyword evidence="6 8" id="KW-0472">Membrane</keyword>
<dbReference type="SUPFAM" id="SSF90123">
    <property type="entry name" value="ABC transporter transmembrane region"/>
    <property type="match status" value="1"/>
</dbReference>
<dbReference type="PROSITE" id="PS50893">
    <property type="entry name" value="ABC_TRANSPORTER_2"/>
    <property type="match status" value="1"/>
</dbReference>
<comment type="subcellular location">
    <subcellularLocation>
        <location evidence="1">Cell membrane</location>
        <topology evidence="1">Multi-pass membrane protein</topology>
    </subcellularLocation>
</comment>
<dbReference type="GO" id="GO:0034040">
    <property type="term" value="F:ATPase-coupled lipid transmembrane transporter activity"/>
    <property type="evidence" value="ECO:0007669"/>
    <property type="project" value="TreeGrafter"/>
</dbReference>
<dbReference type="CDD" id="cd18584">
    <property type="entry name" value="ABC_6TM_AarD_CydD"/>
    <property type="match status" value="1"/>
</dbReference>
<dbReference type="InterPro" id="IPR036640">
    <property type="entry name" value="ABC1_TM_sf"/>
</dbReference>
<feature type="transmembrane region" description="Helical" evidence="8">
    <location>
        <begin position="265"/>
        <end position="289"/>
    </location>
</feature>
<evidence type="ECO:0000313" key="11">
    <source>
        <dbReference type="EMBL" id="NTS33487.1"/>
    </source>
</evidence>
<dbReference type="SMART" id="SM00382">
    <property type="entry name" value="AAA"/>
    <property type="match status" value="1"/>
</dbReference>
<organism evidence="11 12">
    <name type="scientific">Phyllobacterium pellucidum</name>
    <dbReference type="NCBI Taxonomy" id="2740464"/>
    <lineage>
        <taxon>Bacteria</taxon>
        <taxon>Pseudomonadati</taxon>
        <taxon>Pseudomonadota</taxon>
        <taxon>Alphaproteobacteria</taxon>
        <taxon>Hyphomicrobiales</taxon>
        <taxon>Phyllobacteriaceae</taxon>
        <taxon>Phyllobacterium</taxon>
    </lineage>
</organism>
<dbReference type="InterPro" id="IPR039421">
    <property type="entry name" value="Type_1_exporter"/>
</dbReference>
<evidence type="ECO:0000259" key="9">
    <source>
        <dbReference type="PROSITE" id="PS50893"/>
    </source>
</evidence>
<dbReference type="Pfam" id="PF00664">
    <property type="entry name" value="ABC_membrane"/>
    <property type="match status" value="1"/>
</dbReference>
<evidence type="ECO:0000256" key="3">
    <source>
        <dbReference type="ARBA" id="ARBA00022741"/>
    </source>
</evidence>
<keyword evidence="12" id="KW-1185">Reference proteome</keyword>
<dbReference type="GO" id="GO:0140359">
    <property type="term" value="F:ABC-type transporter activity"/>
    <property type="evidence" value="ECO:0007669"/>
    <property type="project" value="InterPro"/>
</dbReference>
<evidence type="ECO:0000259" key="10">
    <source>
        <dbReference type="PROSITE" id="PS50929"/>
    </source>
</evidence>
<dbReference type="Proteomes" id="UP000550508">
    <property type="component" value="Unassembled WGS sequence"/>
</dbReference>
<feature type="transmembrane region" description="Helical" evidence="8">
    <location>
        <begin position="81"/>
        <end position="99"/>
    </location>
</feature>
<dbReference type="InterPro" id="IPR003593">
    <property type="entry name" value="AAA+_ATPase"/>
</dbReference>
<dbReference type="EMBL" id="JABUMX010000006">
    <property type="protein sequence ID" value="NTS33487.1"/>
    <property type="molecule type" value="Genomic_DNA"/>
</dbReference>
<evidence type="ECO:0000256" key="8">
    <source>
        <dbReference type="SAM" id="Phobius"/>
    </source>
</evidence>
<feature type="region of interest" description="Disordered" evidence="7">
    <location>
        <begin position="1"/>
        <end position="40"/>
    </location>
</feature>
<feature type="domain" description="ABC transmembrane type-1" evidence="10">
    <location>
        <begin position="56"/>
        <end position="336"/>
    </location>
</feature>
<dbReference type="InterPro" id="IPR003439">
    <property type="entry name" value="ABC_transporter-like_ATP-bd"/>
</dbReference>
<comment type="caution">
    <text evidence="11">The sequence shown here is derived from an EMBL/GenBank/DDBJ whole genome shotgun (WGS) entry which is preliminary data.</text>
</comment>
<feature type="domain" description="ABC transporter" evidence="9">
    <location>
        <begin position="372"/>
        <end position="586"/>
    </location>
</feature>
<protein>
    <submittedName>
        <fullName evidence="11">Thiol reductant ABC exporter subunit CydD</fullName>
    </submittedName>
</protein>
<reference evidence="11 12" key="1">
    <citation type="submission" date="2020-05" db="EMBL/GenBank/DDBJ databases">
        <authorList>
            <person name="Kim M.K."/>
        </authorList>
    </citation>
    <scope>NUCLEOTIDE SEQUENCE [LARGE SCALE GENOMIC DNA]</scope>
    <source>
        <strain evidence="11 12">BT25</strain>
    </source>
</reference>
<dbReference type="PANTHER" id="PTHR24221">
    <property type="entry name" value="ATP-BINDING CASSETTE SUB-FAMILY B"/>
    <property type="match status" value="1"/>
</dbReference>
<evidence type="ECO:0000256" key="7">
    <source>
        <dbReference type="SAM" id="MobiDB-lite"/>
    </source>
</evidence>
<keyword evidence="4" id="KW-0067">ATP-binding</keyword>
<feature type="transmembrane region" description="Helical" evidence="8">
    <location>
        <begin position="187"/>
        <end position="205"/>
    </location>
</feature>
<feature type="transmembrane region" description="Helical" evidence="8">
    <location>
        <begin position="56"/>
        <end position="75"/>
    </location>
</feature>
<proteinExistence type="predicted"/>
<keyword evidence="3" id="KW-0547">Nucleotide-binding</keyword>
<evidence type="ECO:0000313" key="12">
    <source>
        <dbReference type="Proteomes" id="UP000550508"/>
    </source>
</evidence>
<dbReference type="InterPro" id="IPR014216">
    <property type="entry name" value="ABC_transptr_CydD"/>
</dbReference>
<name>A0A849VYS3_9HYPH</name>
<dbReference type="PANTHER" id="PTHR24221:SF261">
    <property type="entry name" value="GLUTATHIONE_L-CYSTEINE TRANSPORT SYSTEM ATP-BINDING_PERMEASE PROTEIN CYDD"/>
    <property type="match status" value="1"/>
</dbReference>
<dbReference type="SUPFAM" id="SSF52540">
    <property type="entry name" value="P-loop containing nucleoside triphosphate hydrolases"/>
    <property type="match status" value="1"/>
</dbReference>
<dbReference type="GO" id="GO:0042883">
    <property type="term" value="P:cysteine transport"/>
    <property type="evidence" value="ECO:0007669"/>
    <property type="project" value="InterPro"/>
</dbReference>
<dbReference type="GO" id="GO:0005886">
    <property type="term" value="C:plasma membrane"/>
    <property type="evidence" value="ECO:0007669"/>
    <property type="project" value="UniProtKB-SubCell"/>
</dbReference>